<protein>
    <submittedName>
        <fullName evidence="3">Transposable element P transposase</fullName>
    </submittedName>
</protein>
<feature type="domain" description="Transposable element P transposase-like RNase H" evidence="1">
    <location>
        <begin position="78"/>
        <end position="194"/>
    </location>
</feature>
<keyword evidence="4" id="KW-1185">Reference proteome</keyword>
<dbReference type="Pfam" id="PF21787">
    <property type="entry name" value="TNP-like_RNaseH_N"/>
    <property type="match status" value="1"/>
</dbReference>
<evidence type="ECO:0000259" key="1">
    <source>
        <dbReference type="Pfam" id="PF21787"/>
    </source>
</evidence>
<dbReference type="EMBL" id="LNIX01000007">
    <property type="protein sequence ID" value="OXA51518.1"/>
    <property type="molecule type" value="Genomic_DNA"/>
</dbReference>
<gene>
    <name evidence="3" type="ORF">Fcan01_13110</name>
</gene>
<organism evidence="3 4">
    <name type="scientific">Folsomia candida</name>
    <name type="common">Springtail</name>
    <dbReference type="NCBI Taxonomy" id="158441"/>
    <lineage>
        <taxon>Eukaryota</taxon>
        <taxon>Metazoa</taxon>
        <taxon>Ecdysozoa</taxon>
        <taxon>Arthropoda</taxon>
        <taxon>Hexapoda</taxon>
        <taxon>Collembola</taxon>
        <taxon>Entomobryomorpha</taxon>
        <taxon>Isotomoidea</taxon>
        <taxon>Isotomidae</taxon>
        <taxon>Proisotominae</taxon>
        <taxon>Folsomia</taxon>
    </lineage>
</organism>
<dbReference type="InterPro" id="IPR048366">
    <property type="entry name" value="TNP-like_GBD"/>
</dbReference>
<dbReference type="InterPro" id="IPR048365">
    <property type="entry name" value="TNP-like_RNaseH_N"/>
</dbReference>
<accession>A0A226E2M4</accession>
<dbReference type="Proteomes" id="UP000198287">
    <property type="component" value="Unassembled WGS sequence"/>
</dbReference>
<comment type="caution">
    <text evidence="3">The sequence shown here is derived from an EMBL/GenBank/DDBJ whole genome shotgun (WGS) entry which is preliminary data.</text>
</comment>
<name>A0A226E2M4_FOLCA</name>
<dbReference type="AlphaFoldDB" id="A0A226E2M4"/>
<proteinExistence type="predicted"/>
<dbReference type="OMA" id="KANTYEY"/>
<sequence length="622" mass="71404">MKDVELTKYKGALAKIFTPKQTNILLTGKKHAKWTDGEIGKFITMRYKANTYEYMRTLGFPFASTRTLQRFTQKIDFSPGILKPILSLLKNEFQDASEISRQCSLVFDEMALEGSFAYDSVEDKIYPPSVNINAYVLRGLFSPWKQVIAYEFNDDFNPEKMKDIITAVENIGLHVRTLVCDLGGKNRGMLNKLGVKVRKIPSTTGNKYAVVSSFKNPIRTEDEVWVFPDAPHMIKLIRDNMFKNGLQLEPGIWLRKEDFEQLLKVDSDEMQSNYKLQRKHLDVNGLQKCTVSLAVQLFSNTTAALWEKVYPNRVVQQKSIKLVNDWFDLMNSRTTKEHCINKQPFGCNLASQMELLDEMETWIMKIRVGNAKHLLPFQRGILTSINSTRGLFNEMSGSSMRFSYILTNKVNQDVVENLFSMIRKVGALHQKPSAVDAKRRLKLICLSWGGSNLKTSAVQKEDDEPFLSSRMMHSLTTPTTNALTTLTSVELHEDVPVVNTMTEENVEEEEERALGGLSWVQSLKKERLTIPSFKWRNWAEILDAEFESFHLCGGKYYLETSCGVVKGFTAALVTKYTEIPKEPLALFIKTKMFIRIKNANIKLKEERREAAKKRMERWGRVR</sequence>
<dbReference type="Pfam" id="PF21788">
    <property type="entry name" value="TNP-like_GBD"/>
    <property type="match status" value="1"/>
</dbReference>
<feature type="non-terminal residue" evidence="3">
    <location>
        <position position="622"/>
    </location>
</feature>
<evidence type="ECO:0000313" key="3">
    <source>
        <dbReference type="EMBL" id="OXA51518.1"/>
    </source>
</evidence>
<evidence type="ECO:0000313" key="4">
    <source>
        <dbReference type="Proteomes" id="UP000198287"/>
    </source>
</evidence>
<evidence type="ECO:0000259" key="2">
    <source>
        <dbReference type="Pfam" id="PF21788"/>
    </source>
</evidence>
<reference evidence="3 4" key="1">
    <citation type="submission" date="2015-12" db="EMBL/GenBank/DDBJ databases">
        <title>The genome of Folsomia candida.</title>
        <authorList>
            <person name="Faddeeva A."/>
            <person name="Derks M.F."/>
            <person name="Anvar Y."/>
            <person name="Smit S."/>
            <person name="Van Straalen N."/>
            <person name="Roelofs D."/>
        </authorList>
    </citation>
    <scope>NUCLEOTIDE SEQUENCE [LARGE SCALE GENOMIC DNA]</scope>
    <source>
        <strain evidence="3 4">VU population</strain>
        <tissue evidence="3">Whole body</tissue>
    </source>
</reference>
<feature type="domain" description="Transposable element P transposase-like GTP-binding insertion" evidence="2">
    <location>
        <begin position="232"/>
        <end position="339"/>
    </location>
</feature>
<dbReference type="OrthoDB" id="8190203at2759"/>